<keyword evidence="3" id="KW-0863">Zinc-finger</keyword>
<dbReference type="AlphaFoldDB" id="A0A9C6WGW0"/>
<name>A0A9C6WGW0_DROAB</name>
<feature type="domain" description="HAT C-terminal dimerisation" evidence="6">
    <location>
        <begin position="268"/>
        <end position="345"/>
    </location>
</feature>
<gene>
    <name evidence="8" type="primary">LOC117568962</name>
</gene>
<dbReference type="PANTHER" id="PTHR46481">
    <property type="entry name" value="ZINC FINGER BED DOMAIN-CONTAINING PROTEIN 4"/>
    <property type="match status" value="1"/>
</dbReference>
<reference evidence="8" key="1">
    <citation type="submission" date="2025-08" db="UniProtKB">
        <authorList>
            <consortium name="RefSeq"/>
        </authorList>
    </citation>
    <scope>IDENTIFICATION</scope>
    <source>
        <strain evidence="8">15112-1751.03</strain>
        <tissue evidence="8">Whole Adult</tissue>
    </source>
</reference>
<dbReference type="SUPFAM" id="SSF53098">
    <property type="entry name" value="Ribonuclease H-like"/>
    <property type="match status" value="1"/>
</dbReference>
<dbReference type="Proteomes" id="UP000515160">
    <property type="component" value="Chromosome 3"/>
</dbReference>
<evidence type="ECO:0000256" key="3">
    <source>
        <dbReference type="ARBA" id="ARBA00022771"/>
    </source>
</evidence>
<protein>
    <submittedName>
        <fullName evidence="8">Zinc finger BED domain-containing protein 4-like</fullName>
    </submittedName>
</protein>
<evidence type="ECO:0000313" key="7">
    <source>
        <dbReference type="Proteomes" id="UP000515160"/>
    </source>
</evidence>
<dbReference type="Pfam" id="PF05699">
    <property type="entry name" value="Dimer_Tnp_hAT"/>
    <property type="match status" value="1"/>
</dbReference>
<dbReference type="PANTHER" id="PTHR46481:SF10">
    <property type="entry name" value="ZINC FINGER BED DOMAIN-CONTAINING PROTEIN 39"/>
    <property type="match status" value="1"/>
</dbReference>
<dbReference type="GO" id="GO:0005634">
    <property type="term" value="C:nucleus"/>
    <property type="evidence" value="ECO:0007669"/>
    <property type="project" value="UniProtKB-SubCell"/>
</dbReference>
<dbReference type="GO" id="GO:0046983">
    <property type="term" value="F:protein dimerization activity"/>
    <property type="evidence" value="ECO:0007669"/>
    <property type="project" value="InterPro"/>
</dbReference>
<evidence type="ECO:0000256" key="2">
    <source>
        <dbReference type="ARBA" id="ARBA00022723"/>
    </source>
</evidence>
<accession>A0A9C6WGW0</accession>
<evidence type="ECO:0000256" key="1">
    <source>
        <dbReference type="ARBA" id="ARBA00004123"/>
    </source>
</evidence>
<keyword evidence="4" id="KW-0862">Zinc</keyword>
<evidence type="ECO:0000256" key="4">
    <source>
        <dbReference type="ARBA" id="ARBA00022833"/>
    </source>
</evidence>
<comment type="subcellular location">
    <subcellularLocation>
        <location evidence="1">Nucleus</location>
    </subcellularLocation>
</comment>
<organism evidence="7 8">
    <name type="scientific">Drosophila albomicans</name>
    <name type="common">Fruit fly</name>
    <dbReference type="NCBI Taxonomy" id="7291"/>
    <lineage>
        <taxon>Eukaryota</taxon>
        <taxon>Metazoa</taxon>
        <taxon>Ecdysozoa</taxon>
        <taxon>Arthropoda</taxon>
        <taxon>Hexapoda</taxon>
        <taxon>Insecta</taxon>
        <taxon>Pterygota</taxon>
        <taxon>Neoptera</taxon>
        <taxon>Endopterygota</taxon>
        <taxon>Diptera</taxon>
        <taxon>Brachycera</taxon>
        <taxon>Muscomorpha</taxon>
        <taxon>Ephydroidea</taxon>
        <taxon>Drosophilidae</taxon>
        <taxon>Drosophila</taxon>
    </lineage>
</organism>
<dbReference type="InterPro" id="IPR052035">
    <property type="entry name" value="ZnF_BED_domain_contain"/>
</dbReference>
<evidence type="ECO:0000259" key="6">
    <source>
        <dbReference type="Pfam" id="PF05699"/>
    </source>
</evidence>
<dbReference type="RefSeq" id="XP_051862139.1">
    <property type="nucleotide sequence ID" value="XM_052006179.1"/>
</dbReference>
<dbReference type="InterPro" id="IPR008906">
    <property type="entry name" value="HATC_C_dom"/>
</dbReference>
<dbReference type="OrthoDB" id="2438421at2759"/>
<evidence type="ECO:0000256" key="5">
    <source>
        <dbReference type="ARBA" id="ARBA00023242"/>
    </source>
</evidence>
<evidence type="ECO:0000313" key="8">
    <source>
        <dbReference type="RefSeq" id="XP_051862139.1"/>
    </source>
</evidence>
<sequence>MIRACESLKKPHLRCFDDTLSLIVQDALSEDRIKDILAKSNRIVTFFKSSSTAYAKLKLAQGTEPINLKKEMPTRWNSCFQMISRILEIKGVVSEILLSIKGAPSPLCAEEVSTLMDLKELLEPFDSATNLASANNMVTISHIIPATQDIYRRLANMNTSLRTKEGQNICLRLISEVSHRLFPYEGHTAARIATLLDPRFKKEGFRNNYAAEQAVLALENQVATTLHTCKQYSDEKTHDQRYTMYSFMKEKHTKEVERSKMDAVVPIQQYFEAEHAQENLCPLEFWKAQTSQWEPMLKCTFKYLCIPASSTDSERMFCKMGDINSDRRAILKPQSIDMLLFVRKNQWVLDT</sequence>
<dbReference type="InterPro" id="IPR012337">
    <property type="entry name" value="RNaseH-like_sf"/>
</dbReference>
<keyword evidence="7" id="KW-1185">Reference proteome</keyword>
<keyword evidence="2" id="KW-0479">Metal-binding</keyword>
<proteinExistence type="predicted"/>
<dbReference type="GeneID" id="117568962"/>
<keyword evidence="5" id="KW-0539">Nucleus</keyword>
<dbReference type="GO" id="GO:0008270">
    <property type="term" value="F:zinc ion binding"/>
    <property type="evidence" value="ECO:0007669"/>
    <property type="project" value="UniProtKB-KW"/>
</dbReference>